<dbReference type="CDD" id="cd01189">
    <property type="entry name" value="INT_ICEBs1_C_like"/>
    <property type="match status" value="1"/>
</dbReference>
<organism evidence="8 9">
    <name type="scientific">Bacillus bingmayongensis</name>
    <dbReference type="NCBI Taxonomy" id="1150157"/>
    <lineage>
        <taxon>Bacteria</taxon>
        <taxon>Bacillati</taxon>
        <taxon>Bacillota</taxon>
        <taxon>Bacilli</taxon>
        <taxon>Bacillales</taxon>
        <taxon>Bacillaceae</taxon>
        <taxon>Bacillus</taxon>
    </lineage>
</organism>
<sequence length="383" mass="44745">MNGSIKQNKKTGNWDFVFNIAKDPMTGKRKQIRRRGFKTKQEANEEMIKLKAEILTNDYLEPTYMTYEKFMEEYFQERKNKLQKSTYTSHFALYQKTIKPKLGHFKLQEVTARHLQRFVNDLVDESHYAEDTIVLIFRIISASFKKAFLVRLIKTNPTIGVTLPKVTRKEMKVWTLEQVTKFINEGRRVKYPTRYYIGYLMAVLTGMRQGEILGLRWKDVDLENGIIYIRQTLTVGRALKVGAKNEASVRSLHIPTVLIEELESHKKLIRQEKLIYGEDYTDLDLVLPTIHGRPLEPRSFRRAFYSLTKHLELPQIRVHDLRHTHATMLIQQNINVKLISERLGHTDIGTTLNTYSHVLPSMQKSVAEKLNELFNGSDQNSDS</sequence>
<dbReference type="PANTHER" id="PTHR30349:SF64">
    <property type="entry name" value="PROPHAGE INTEGRASE INTD-RELATED"/>
    <property type="match status" value="1"/>
</dbReference>
<dbReference type="PROSITE" id="PS51900">
    <property type="entry name" value="CB"/>
    <property type="match status" value="1"/>
</dbReference>
<dbReference type="Pfam" id="PF14659">
    <property type="entry name" value="Phage_int_SAM_3"/>
    <property type="match status" value="1"/>
</dbReference>
<evidence type="ECO:0000256" key="1">
    <source>
        <dbReference type="ARBA" id="ARBA00008857"/>
    </source>
</evidence>
<comment type="similarity">
    <text evidence="1">Belongs to the 'phage' integrase family.</text>
</comment>
<dbReference type="InterPro" id="IPR010998">
    <property type="entry name" value="Integrase_recombinase_N"/>
</dbReference>
<evidence type="ECO:0000313" key="9">
    <source>
        <dbReference type="Proteomes" id="UP001291930"/>
    </source>
</evidence>
<dbReference type="Gene3D" id="1.10.443.10">
    <property type="entry name" value="Intergrase catalytic core"/>
    <property type="match status" value="1"/>
</dbReference>
<keyword evidence="2" id="KW-0229">DNA integration</keyword>
<dbReference type="InterPro" id="IPR002104">
    <property type="entry name" value="Integrase_catalytic"/>
</dbReference>
<gene>
    <name evidence="8" type="ORF">U2I54_26405</name>
</gene>
<evidence type="ECO:0000259" key="7">
    <source>
        <dbReference type="PROSITE" id="PS51900"/>
    </source>
</evidence>
<dbReference type="InterPro" id="IPR004107">
    <property type="entry name" value="Integrase_SAM-like_N"/>
</dbReference>
<dbReference type="InterPro" id="IPR028259">
    <property type="entry name" value="AP2-like_int_N"/>
</dbReference>
<name>A0ABU5K5C6_9BACI</name>
<dbReference type="Pfam" id="PF00589">
    <property type="entry name" value="Phage_integrase"/>
    <property type="match status" value="1"/>
</dbReference>
<accession>A0ABU5K5C6</accession>
<comment type="caution">
    <text evidence="8">The sequence shown here is derived from an EMBL/GenBank/DDBJ whole genome shotgun (WGS) entry which is preliminary data.</text>
</comment>
<keyword evidence="9" id="KW-1185">Reference proteome</keyword>
<dbReference type="InterPro" id="IPR044068">
    <property type="entry name" value="CB"/>
</dbReference>
<dbReference type="InterPro" id="IPR013762">
    <property type="entry name" value="Integrase-like_cat_sf"/>
</dbReference>
<evidence type="ECO:0000313" key="8">
    <source>
        <dbReference type="EMBL" id="MDZ5610452.1"/>
    </source>
</evidence>
<dbReference type="Pfam" id="PF14657">
    <property type="entry name" value="Arm-DNA-bind_4"/>
    <property type="match status" value="1"/>
</dbReference>
<evidence type="ECO:0000256" key="4">
    <source>
        <dbReference type="ARBA" id="ARBA00023172"/>
    </source>
</evidence>
<dbReference type="EMBL" id="JAXOVW010000158">
    <property type="protein sequence ID" value="MDZ5610452.1"/>
    <property type="molecule type" value="Genomic_DNA"/>
</dbReference>
<evidence type="ECO:0000256" key="5">
    <source>
        <dbReference type="PROSITE-ProRule" id="PRU01248"/>
    </source>
</evidence>
<proteinExistence type="inferred from homology"/>
<dbReference type="InterPro" id="IPR011010">
    <property type="entry name" value="DNA_brk_join_enz"/>
</dbReference>
<keyword evidence="3 5" id="KW-0238">DNA-binding</keyword>
<dbReference type="InterPro" id="IPR050090">
    <property type="entry name" value="Tyrosine_recombinase_XerCD"/>
</dbReference>
<dbReference type="Gene3D" id="1.10.150.130">
    <property type="match status" value="1"/>
</dbReference>
<dbReference type="PROSITE" id="PS51898">
    <property type="entry name" value="TYR_RECOMBINASE"/>
    <property type="match status" value="1"/>
</dbReference>
<dbReference type="PANTHER" id="PTHR30349">
    <property type="entry name" value="PHAGE INTEGRASE-RELATED"/>
    <property type="match status" value="1"/>
</dbReference>
<evidence type="ECO:0000259" key="6">
    <source>
        <dbReference type="PROSITE" id="PS51898"/>
    </source>
</evidence>
<protein>
    <submittedName>
        <fullName evidence="8">Site-specific integrase</fullName>
    </submittedName>
</protein>
<feature type="domain" description="Tyr recombinase" evidence="6">
    <location>
        <begin position="169"/>
        <end position="368"/>
    </location>
</feature>
<dbReference type="Proteomes" id="UP001291930">
    <property type="component" value="Unassembled WGS sequence"/>
</dbReference>
<keyword evidence="4" id="KW-0233">DNA recombination</keyword>
<dbReference type="RefSeq" id="WP_374219662.1">
    <property type="nucleotide sequence ID" value="NZ_JAXOVW010000158.1"/>
</dbReference>
<evidence type="ECO:0000256" key="3">
    <source>
        <dbReference type="ARBA" id="ARBA00023125"/>
    </source>
</evidence>
<feature type="domain" description="Core-binding (CB)" evidence="7">
    <location>
        <begin position="65"/>
        <end position="148"/>
    </location>
</feature>
<dbReference type="SUPFAM" id="SSF56349">
    <property type="entry name" value="DNA breaking-rejoining enzymes"/>
    <property type="match status" value="1"/>
</dbReference>
<reference evidence="9" key="1">
    <citation type="submission" date="2023-11" db="EMBL/GenBank/DDBJ databases">
        <title>Genome Sequence of Bacillus pseudomycoides stain BUPM19.</title>
        <authorList>
            <person name="Farhat A."/>
        </authorList>
    </citation>
    <scope>NUCLEOTIDE SEQUENCE [LARGE SCALE GENOMIC DNA]</scope>
    <source>
        <strain evidence="9">BUPM19</strain>
    </source>
</reference>
<evidence type="ECO:0000256" key="2">
    <source>
        <dbReference type="ARBA" id="ARBA00022908"/>
    </source>
</evidence>